<dbReference type="EMBL" id="QXXQ01000005">
    <property type="protein sequence ID" value="RID91888.1"/>
    <property type="molecule type" value="Genomic_DNA"/>
</dbReference>
<name>A0A398BTV0_9RHOB</name>
<keyword evidence="2" id="KW-1185">Reference proteome</keyword>
<protein>
    <recommendedName>
        <fullName evidence="3">DUF3168 domain-containing protein</fullName>
    </recommendedName>
</protein>
<evidence type="ECO:0000313" key="2">
    <source>
        <dbReference type="Proteomes" id="UP000266649"/>
    </source>
</evidence>
<gene>
    <name evidence="1" type="ORF">D2N39_11680</name>
</gene>
<organism evidence="1 2">
    <name type="scientific">Gemmobacter lutimaris</name>
    <dbReference type="NCBI Taxonomy" id="2306023"/>
    <lineage>
        <taxon>Bacteria</taxon>
        <taxon>Pseudomonadati</taxon>
        <taxon>Pseudomonadota</taxon>
        <taxon>Alphaproteobacteria</taxon>
        <taxon>Rhodobacterales</taxon>
        <taxon>Paracoccaceae</taxon>
        <taxon>Gemmobacter</taxon>
    </lineage>
</organism>
<accession>A0A398BTV0</accession>
<proteinExistence type="predicted"/>
<dbReference type="Proteomes" id="UP000266649">
    <property type="component" value="Unassembled WGS sequence"/>
</dbReference>
<evidence type="ECO:0000313" key="1">
    <source>
        <dbReference type="EMBL" id="RID91888.1"/>
    </source>
</evidence>
<evidence type="ECO:0008006" key="3">
    <source>
        <dbReference type="Google" id="ProtNLM"/>
    </source>
</evidence>
<comment type="caution">
    <text evidence="1">The sequence shown here is derived from an EMBL/GenBank/DDBJ whole genome shotgun (WGS) entry which is preliminary data.</text>
</comment>
<dbReference type="AlphaFoldDB" id="A0A398BTV0"/>
<sequence>MTEVLKTITPANGYQMDLSTEADGTKRVVRGRLFIGDDDPGTLVSLVEPPVAHDNGKRRAPDNHNRDSQWEVLIQGWAKNDRDNEPCDWAYVLAADVQRALALELAKTQTRRPGAPDILGMGGRLLEMRIGAPVVRPTEEVSNYGVFYLILDIKIVEDMANPFG</sequence>
<reference evidence="1 2" key="1">
    <citation type="submission" date="2018-09" db="EMBL/GenBank/DDBJ databases">
        <title>Gemmobacter lutimaris sp. nov., a marine bacterium isolated from tidal flat.</title>
        <authorList>
            <person name="Lee D.W."/>
            <person name="Yoo Y."/>
            <person name="Kim J.-J."/>
            <person name="Kim B.S."/>
        </authorList>
    </citation>
    <scope>NUCLEOTIDE SEQUENCE [LARGE SCALE GENOMIC DNA]</scope>
    <source>
        <strain evidence="1 2">YJ-T1-11</strain>
    </source>
</reference>